<reference evidence="11 12" key="1">
    <citation type="journal article" date="2019" name="ACS Chem. Biol.">
        <title>Identification and Mobilization of a Cryptic Antibiotic Biosynthesis Gene Locus from a Human-Pathogenic Nocardia Isolate.</title>
        <authorList>
            <person name="Herisse M."/>
            <person name="Ishida K."/>
            <person name="Porter J.L."/>
            <person name="Howden B."/>
            <person name="Hertweck C."/>
            <person name="Stinear T.P."/>
            <person name="Pidot S.J."/>
        </authorList>
    </citation>
    <scope>NUCLEOTIDE SEQUENCE [LARGE SCALE GENOMIC DNA]</scope>
    <source>
        <strain evidence="11 12">AUSMDU00024985</strain>
    </source>
</reference>
<keyword evidence="3" id="KW-0645">Protease</keyword>
<organism evidence="11 12">
    <name type="scientific">Nocardia brasiliensis</name>
    <dbReference type="NCBI Taxonomy" id="37326"/>
    <lineage>
        <taxon>Bacteria</taxon>
        <taxon>Bacillati</taxon>
        <taxon>Actinomycetota</taxon>
        <taxon>Actinomycetes</taxon>
        <taxon>Mycobacteriales</taxon>
        <taxon>Nocardiaceae</taxon>
        <taxon>Nocardia</taxon>
    </lineage>
</organism>
<feature type="signal peptide" evidence="8">
    <location>
        <begin position="1"/>
        <end position="34"/>
    </location>
</feature>
<dbReference type="InterPro" id="IPR041756">
    <property type="entry name" value="M28_SGAP-like"/>
</dbReference>
<dbReference type="GO" id="GO:0046872">
    <property type="term" value="F:metal ion binding"/>
    <property type="evidence" value="ECO:0007669"/>
    <property type="project" value="UniProtKB-KW"/>
</dbReference>
<dbReference type="Proteomes" id="UP000501705">
    <property type="component" value="Chromosome"/>
</dbReference>
<gene>
    <name evidence="11" type="ORF">F5X71_12725</name>
</gene>
<comment type="similarity">
    <text evidence="1">Belongs to the peptidase M28 family. M28A subfamily.</text>
</comment>
<accession>A0A6G9XQ30</accession>
<dbReference type="InterPro" id="IPR007484">
    <property type="entry name" value="Peptidase_M28"/>
</dbReference>
<feature type="domain" description="Peptidase M28" evidence="10">
    <location>
        <begin position="271"/>
        <end position="478"/>
    </location>
</feature>
<dbReference type="SUPFAM" id="SSF53187">
    <property type="entry name" value="Zn-dependent exopeptidases"/>
    <property type="match status" value="1"/>
</dbReference>
<sequence length="494" mass="52141">MPRIFPRDRAGRVIAAATALPVVFSLALMGSAYAEPGAPPEARLADSIKAPAVKQHLDRFQAIANANGRTRAAGTAGYNASRDYVAGELRKAGYQVTLQPFTFQTFRERTTAVLERVSSGATAYKATPADRSQLGDFATLTYSGSGEAKAPVQGVDLTLSPRGEANASSSGCEATDFAKFTRGNIALLQRGTCTAADKARNAQAAGASGVIIFNEGQPGRTEAFTEALDEKGITVPVVAASYAVGKELAGQPNSVVRLKTDTEALPATTHNVIADSPQGNPDKVVMAGAHLDSVRAGAGINDNGSGSAALLEIALQMASSTPKNKVRFAWWGAEELGLVGSKFYVNNLSQANRNKIALYLNFDMIGSTNYAYKIYDGRQGPAGSAQIEQNFIRYFTSKGLAYGRAALDGRSDYGPFMRVGIAVGGLFTGAEGIKTQQEQRQFGGQAGRPYDPCYHRSCDTTANVSDKALTDNTGAIADAMQTYSTSDVLPRRAE</sequence>
<protein>
    <submittedName>
        <fullName evidence="11">M28 family peptidase</fullName>
    </submittedName>
</protein>
<dbReference type="PANTHER" id="PTHR12147:SF26">
    <property type="entry name" value="PEPTIDASE M28 DOMAIN-CONTAINING PROTEIN"/>
    <property type="match status" value="1"/>
</dbReference>
<keyword evidence="6" id="KW-0378">Hydrolase</keyword>
<dbReference type="SUPFAM" id="SSF52025">
    <property type="entry name" value="PA domain"/>
    <property type="match status" value="1"/>
</dbReference>
<feature type="domain" description="PA" evidence="9">
    <location>
        <begin position="168"/>
        <end position="248"/>
    </location>
</feature>
<evidence type="ECO:0000256" key="1">
    <source>
        <dbReference type="ARBA" id="ARBA00005957"/>
    </source>
</evidence>
<evidence type="ECO:0000256" key="7">
    <source>
        <dbReference type="ARBA" id="ARBA00022833"/>
    </source>
</evidence>
<dbReference type="InterPro" id="IPR045175">
    <property type="entry name" value="M28_fam"/>
</dbReference>
<dbReference type="EMBL" id="CP046171">
    <property type="protein sequence ID" value="QIS03062.1"/>
    <property type="molecule type" value="Genomic_DNA"/>
</dbReference>
<dbReference type="GO" id="GO:0008235">
    <property type="term" value="F:metalloexopeptidase activity"/>
    <property type="evidence" value="ECO:0007669"/>
    <property type="project" value="InterPro"/>
</dbReference>
<dbReference type="GO" id="GO:0004177">
    <property type="term" value="F:aminopeptidase activity"/>
    <property type="evidence" value="ECO:0007669"/>
    <property type="project" value="UniProtKB-KW"/>
</dbReference>
<dbReference type="InterPro" id="IPR046450">
    <property type="entry name" value="PA_dom_sf"/>
</dbReference>
<evidence type="ECO:0000259" key="9">
    <source>
        <dbReference type="Pfam" id="PF02225"/>
    </source>
</evidence>
<dbReference type="InterPro" id="IPR003137">
    <property type="entry name" value="PA_domain"/>
</dbReference>
<evidence type="ECO:0000256" key="8">
    <source>
        <dbReference type="SAM" id="SignalP"/>
    </source>
</evidence>
<feature type="chain" id="PRO_5026031600" evidence="8">
    <location>
        <begin position="35"/>
        <end position="494"/>
    </location>
</feature>
<keyword evidence="7" id="KW-0862">Zinc</keyword>
<evidence type="ECO:0000256" key="6">
    <source>
        <dbReference type="ARBA" id="ARBA00022801"/>
    </source>
</evidence>
<dbReference type="RefSeq" id="WP_167462131.1">
    <property type="nucleotide sequence ID" value="NZ_CP046171.1"/>
</dbReference>
<evidence type="ECO:0000259" key="10">
    <source>
        <dbReference type="Pfam" id="PF04389"/>
    </source>
</evidence>
<evidence type="ECO:0000256" key="2">
    <source>
        <dbReference type="ARBA" id="ARBA00022438"/>
    </source>
</evidence>
<evidence type="ECO:0000313" key="11">
    <source>
        <dbReference type="EMBL" id="QIS03062.1"/>
    </source>
</evidence>
<dbReference type="Pfam" id="PF02225">
    <property type="entry name" value="PA"/>
    <property type="match status" value="1"/>
</dbReference>
<keyword evidence="2" id="KW-0031">Aminopeptidase</keyword>
<dbReference type="Gene3D" id="3.50.30.30">
    <property type="match status" value="1"/>
</dbReference>
<dbReference type="GO" id="GO:0006508">
    <property type="term" value="P:proteolysis"/>
    <property type="evidence" value="ECO:0007669"/>
    <property type="project" value="UniProtKB-KW"/>
</dbReference>
<keyword evidence="4" id="KW-0479">Metal-binding</keyword>
<name>A0A6G9XQ30_NOCBR</name>
<dbReference type="AlphaFoldDB" id="A0A6G9XQ30"/>
<evidence type="ECO:0000256" key="3">
    <source>
        <dbReference type="ARBA" id="ARBA00022670"/>
    </source>
</evidence>
<keyword evidence="5 8" id="KW-0732">Signal</keyword>
<evidence type="ECO:0000256" key="5">
    <source>
        <dbReference type="ARBA" id="ARBA00022729"/>
    </source>
</evidence>
<proteinExistence type="inferred from homology"/>
<dbReference type="Gene3D" id="3.40.630.10">
    <property type="entry name" value="Zn peptidases"/>
    <property type="match status" value="1"/>
</dbReference>
<dbReference type="Pfam" id="PF04389">
    <property type="entry name" value="Peptidase_M28"/>
    <property type="match status" value="1"/>
</dbReference>
<dbReference type="CDD" id="cd03876">
    <property type="entry name" value="M28_SGAP_like"/>
    <property type="match status" value="1"/>
</dbReference>
<evidence type="ECO:0000313" key="12">
    <source>
        <dbReference type="Proteomes" id="UP000501705"/>
    </source>
</evidence>
<dbReference type="PANTHER" id="PTHR12147">
    <property type="entry name" value="METALLOPEPTIDASE M28 FAMILY MEMBER"/>
    <property type="match status" value="1"/>
</dbReference>
<evidence type="ECO:0000256" key="4">
    <source>
        <dbReference type="ARBA" id="ARBA00022723"/>
    </source>
</evidence>